<evidence type="ECO:0000256" key="9">
    <source>
        <dbReference type="ARBA" id="ARBA00022729"/>
    </source>
</evidence>
<dbReference type="PANTHER" id="PTHR21700:SF7">
    <property type="entry name" value="TRANSTHYRETIN-LIKE FAMILY PROTEIN"/>
    <property type="match status" value="1"/>
</dbReference>
<evidence type="ECO:0000256" key="17">
    <source>
        <dbReference type="RuleBase" id="RU000679"/>
    </source>
</evidence>
<keyword evidence="16 17" id="KW-0407">Ion channel</keyword>
<dbReference type="InterPro" id="IPR038479">
    <property type="entry name" value="Transthyretin-like_sf"/>
</dbReference>
<comment type="subcellular location">
    <subcellularLocation>
        <location evidence="1">Membrane</location>
        <topology evidence="1">Multi-pass membrane protein</topology>
    </subcellularLocation>
    <subcellularLocation>
        <location evidence="2">Secreted</location>
    </subcellularLocation>
</comment>
<evidence type="ECO:0000256" key="1">
    <source>
        <dbReference type="ARBA" id="ARBA00004141"/>
    </source>
</evidence>
<evidence type="ECO:0000256" key="15">
    <source>
        <dbReference type="ARBA" id="ARBA00023201"/>
    </source>
</evidence>
<protein>
    <recommendedName>
        <fullName evidence="20">MSP domain-containing protein</fullName>
    </recommendedName>
</protein>
<feature type="transmembrane region" description="Helical" evidence="19">
    <location>
        <begin position="144"/>
        <end position="163"/>
    </location>
</feature>
<keyword evidence="10 19" id="KW-1133">Transmembrane helix</keyword>
<keyword evidence="8 17" id="KW-0812">Transmembrane</keyword>
<dbReference type="OrthoDB" id="5815085at2759"/>
<evidence type="ECO:0000259" key="20">
    <source>
        <dbReference type="PROSITE" id="PS50202"/>
    </source>
</evidence>
<evidence type="ECO:0000256" key="3">
    <source>
        <dbReference type="ARBA" id="ARBA00007193"/>
    </source>
</evidence>
<evidence type="ECO:0000256" key="19">
    <source>
        <dbReference type="SAM" id="Phobius"/>
    </source>
</evidence>
<dbReference type="Gene3D" id="2.60.40.3330">
    <property type="match status" value="1"/>
</dbReference>
<evidence type="ECO:0000256" key="8">
    <source>
        <dbReference type="ARBA" id="ARBA00022692"/>
    </source>
</evidence>
<keyword evidence="9" id="KW-0732">Signal</keyword>
<sequence>MIYDLEDHDLFITPKLSYFSASQGGASRHMMVNGSSHRIAVKIKCSDNELFRVSPVYCLLEPGMAQRLQIVRDPGPAKIDKIIILHKFTCASNARDAFTDSLAERKVIALIAKEDITLSIAPSTNLKSILRQKKSFHLTFSSRMHSLTILAALPLMCVAINLIPNITLPQIRKVQSTAVKGKLLCDGKGYEKARVKLYEVDPIKDTLMAEGLTNADGEFELSGNDTEWTKIDPKVNIYHNCHDEAIECWRKFSIVIPDDFITEGETPAKTFDVGILNINAKKVFYQPHGAACTSNNIKKETKEMTRFSMTDNDCYSNARTSNDCGGSETVLNEIGESEDFDEQDEEILMNHYFRAGHTEGDEYTGLTTFHGMIRVFRSQNWPSLIFWSLVVTTCLVFYMIVSGTLLKTYSMQQTFLRKISREKDGISKYIELCSSNIRNKLYCDDIQSRSNYKCISSSSISSNCLELEFNSQILIETFQKDLYLKLGSEAQEYYMISNSHILHRFRLKLNQIERLDLKRAPCHSNWSNMNISREDNYSLKKCEQLNLWNCQPACVESLYKIDYSNAWSKSLGSIISIQVDNMMVVQTESRKSTLIDILCYIGGTSSLFMGCSCVTLMELFIFLFKLVSNSVFSKDPPELEDNIINEKYAFEYSDVRNKRRYAIFDKMTLEKMRSMQSSLDVRSIRLDRRMSTFSFKKAPKLQKIRENVNFRQLDFMDTDSSSQAPTRQNTEEFSIDLTNEKLDVVPEQVPRIVRPPLRRESTTTSFASRTSHGSSSSTVRTYLISHPNREYRRIFSRNLPMNDF</sequence>
<comment type="similarity">
    <text evidence="4">Belongs to the nematode transthyretin-like family.</text>
</comment>
<evidence type="ECO:0000256" key="2">
    <source>
        <dbReference type="ARBA" id="ARBA00004613"/>
    </source>
</evidence>
<organism evidence="21 22">
    <name type="scientific">Caenorhabditis angaria</name>
    <dbReference type="NCBI Taxonomy" id="860376"/>
    <lineage>
        <taxon>Eukaryota</taxon>
        <taxon>Metazoa</taxon>
        <taxon>Ecdysozoa</taxon>
        <taxon>Nematoda</taxon>
        <taxon>Chromadorea</taxon>
        <taxon>Rhabditida</taxon>
        <taxon>Rhabditina</taxon>
        <taxon>Rhabditomorpha</taxon>
        <taxon>Rhabditoidea</taxon>
        <taxon>Rhabditidae</taxon>
        <taxon>Peloderinae</taxon>
        <taxon>Caenorhabditis</taxon>
    </lineage>
</organism>
<dbReference type="Gene3D" id="2.60.40.10">
    <property type="entry name" value="Immunoglobulins"/>
    <property type="match status" value="1"/>
</dbReference>
<keyword evidence="6 17" id="KW-0894">Sodium channel</keyword>
<feature type="region of interest" description="Disordered" evidence="18">
    <location>
        <begin position="754"/>
        <end position="779"/>
    </location>
</feature>
<evidence type="ECO:0000256" key="18">
    <source>
        <dbReference type="SAM" id="MobiDB-lite"/>
    </source>
</evidence>
<keyword evidence="13 19" id="KW-0472">Membrane</keyword>
<comment type="caution">
    <text evidence="21">The sequence shown here is derived from an EMBL/GenBank/DDBJ whole genome shotgun (WGS) entry which is preliminary data.</text>
</comment>
<dbReference type="GO" id="GO:0005576">
    <property type="term" value="C:extracellular region"/>
    <property type="evidence" value="ECO:0007669"/>
    <property type="project" value="UniProtKB-SubCell"/>
</dbReference>
<evidence type="ECO:0000256" key="6">
    <source>
        <dbReference type="ARBA" id="ARBA00022461"/>
    </source>
</evidence>
<keyword evidence="22" id="KW-1185">Reference proteome</keyword>
<feature type="domain" description="MSP" evidence="20">
    <location>
        <begin position="9"/>
        <end position="112"/>
    </location>
</feature>
<evidence type="ECO:0000256" key="5">
    <source>
        <dbReference type="ARBA" id="ARBA00022448"/>
    </source>
</evidence>
<dbReference type="SUPFAM" id="SSF49354">
    <property type="entry name" value="PapD-like"/>
    <property type="match status" value="1"/>
</dbReference>
<evidence type="ECO:0000256" key="13">
    <source>
        <dbReference type="ARBA" id="ARBA00023136"/>
    </source>
</evidence>
<dbReference type="InterPro" id="IPR000535">
    <property type="entry name" value="MSP_dom"/>
</dbReference>
<name>A0A9P1J3Z2_9PELO</name>
<dbReference type="AlphaFoldDB" id="A0A9P1J3Z2"/>
<evidence type="ECO:0000256" key="10">
    <source>
        <dbReference type="ARBA" id="ARBA00022989"/>
    </source>
</evidence>
<dbReference type="EMBL" id="CANHGI010000006">
    <property type="protein sequence ID" value="CAI5456106.1"/>
    <property type="molecule type" value="Genomic_DNA"/>
</dbReference>
<dbReference type="InterPro" id="IPR001873">
    <property type="entry name" value="ENaC"/>
</dbReference>
<accession>A0A9P1J3Z2</accession>
<dbReference type="GO" id="GO:0005272">
    <property type="term" value="F:sodium channel activity"/>
    <property type="evidence" value="ECO:0007669"/>
    <property type="project" value="UniProtKB-KW"/>
</dbReference>
<evidence type="ECO:0000256" key="16">
    <source>
        <dbReference type="ARBA" id="ARBA00023303"/>
    </source>
</evidence>
<evidence type="ECO:0000256" key="11">
    <source>
        <dbReference type="ARBA" id="ARBA00023053"/>
    </source>
</evidence>
<keyword evidence="7" id="KW-0964">Secreted</keyword>
<evidence type="ECO:0000313" key="21">
    <source>
        <dbReference type="EMBL" id="CAI5456106.1"/>
    </source>
</evidence>
<evidence type="ECO:0000256" key="4">
    <source>
        <dbReference type="ARBA" id="ARBA00010112"/>
    </source>
</evidence>
<keyword evidence="5 17" id="KW-0813">Transport</keyword>
<dbReference type="PROSITE" id="PS50202">
    <property type="entry name" value="MSP"/>
    <property type="match status" value="1"/>
</dbReference>
<keyword evidence="11" id="KW-0915">Sodium</keyword>
<dbReference type="Gene3D" id="1.10.287.770">
    <property type="entry name" value="YojJ-like"/>
    <property type="match status" value="1"/>
</dbReference>
<feature type="transmembrane region" description="Helical" evidence="19">
    <location>
        <begin position="384"/>
        <end position="406"/>
    </location>
</feature>
<dbReference type="InterPro" id="IPR013783">
    <property type="entry name" value="Ig-like_fold"/>
</dbReference>
<dbReference type="PANTHER" id="PTHR21700">
    <property type="entry name" value="TRANSTHYRETIN-LIKE FAMILY PROTEIN-RELATED"/>
    <property type="match status" value="1"/>
</dbReference>
<keyword evidence="12 17" id="KW-0406">Ion transport</keyword>
<dbReference type="InterPro" id="IPR008962">
    <property type="entry name" value="PapD-like_sf"/>
</dbReference>
<comment type="similarity">
    <text evidence="3 17">Belongs to the amiloride-sensitive sodium channel (TC 1.A.6) family.</text>
</comment>
<dbReference type="InterPro" id="IPR001534">
    <property type="entry name" value="Transthyretin-like"/>
</dbReference>
<evidence type="ECO:0000256" key="7">
    <source>
        <dbReference type="ARBA" id="ARBA00022525"/>
    </source>
</evidence>
<keyword evidence="14" id="KW-0325">Glycoprotein</keyword>
<dbReference type="Proteomes" id="UP001152747">
    <property type="component" value="Unassembled WGS sequence"/>
</dbReference>
<feature type="compositionally biased region" description="Low complexity" evidence="18">
    <location>
        <begin position="764"/>
        <end position="779"/>
    </location>
</feature>
<evidence type="ECO:0000313" key="22">
    <source>
        <dbReference type="Proteomes" id="UP001152747"/>
    </source>
</evidence>
<reference evidence="21" key="1">
    <citation type="submission" date="2022-11" db="EMBL/GenBank/DDBJ databases">
        <authorList>
            <person name="Kikuchi T."/>
        </authorList>
    </citation>
    <scope>NUCLEOTIDE SEQUENCE</scope>
    <source>
        <strain evidence="21">PS1010</strain>
    </source>
</reference>
<dbReference type="Pfam" id="PF01060">
    <property type="entry name" value="TTR-52"/>
    <property type="match status" value="1"/>
</dbReference>
<dbReference type="GO" id="GO:0016020">
    <property type="term" value="C:membrane"/>
    <property type="evidence" value="ECO:0007669"/>
    <property type="project" value="UniProtKB-SubCell"/>
</dbReference>
<dbReference type="GO" id="GO:0009986">
    <property type="term" value="C:cell surface"/>
    <property type="evidence" value="ECO:0007669"/>
    <property type="project" value="InterPro"/>
</dbReference>
<gene>
    <name evidence="21" type="ORF">CAMP_LOCUS18743</name>
</gene>
<keyword evidence="15 17" id="KW-0739">Sodium transport</keyword>
<proteinExistence type="inferred from homology"/>
<dbReference type="Pfam" id="PF00858">
    <property type="entry name" value="ASC"/>
    <property type="match status" value="1"/>
</dbReference>
<evidence type="ECO:0000256" key="12">
    <source>
        <dbReference type="ARBA" id="ARBA00023065"/>
    </source>
</evidence>
<evidence type="ECO:0000256" key="14">
    <source>
        <dbReference type="ARBA" id="ARBA00023180"/>
    </source>
</evidence>
<dbReference type="Pfam" id="PF00635">
    <property type="entry name" value="Motile_Sperm"/>
    <property type="match status" value="1"/>
</dbReference>